<evidence type="ECO:0000259" key="4">
    <source>
        <dbReference type="PROSITE" id="PS50893"/>
    </source>
</evidence>
<feature type="domain" description="ABC transporter" evidence="4">
    <location>
        <begin position="17"/>
        <end position="272"/>
    </location>
</feature>
<keyword evidence="6" id="KW-1185">Reference proteome</keyword>
<sequence>MSRLPHASSSVVPGAHLRLDGVSYSYPGRRVLTDVSFTVSAGQRVGIIGSNGSGKTTLLHLVAGLLAPTAGTLAVSGSEEVRIGLLRQEAPFSPDSSVTQALERAVEPARRAAVRLEEAASALAREPEGIEAAAAYSRALETAEELGAWRTDARIAATVSGLGLACLDRGRQVGCLSGGQRARLALACLLLSAPEVLLLDEPTNHLDDDAVGFLVEVLTAWRGPVLMASHDRAFLDEAATHLIDLDPSPVPQAVAGPLLEEGPGSGIGVLRHTGSYSRYVVARAEAALRWQRRYDREQAEIARLRAAVRDEHTVGHEEWAARTEVRAAQKYYADRNARVVSRRVTEARARLEAAQAEQIRRPPSPLEFRLPATPETGCPAAACDDGPDDPVLVATGVGVTGRLAPTSLTARPGQRWLVTGPNGSGKSTLLAVLAGALVPTCGRVNRPHGDRVGLLAQDGGLADPVGRGPGRTAAQAYTDLVGAARAQEVPLTTFGLISPRDLDHPVEALSLGQIRRLALAALLADPPGILLLDEPTNHLALDLVTALEEALLTYPGAVVVASHDRWLRRRWSGEHLEIGPGAGLGRRSTGGPRSTLCEARVCWRSPLLRPAPGAG</sequence>
<dbReference type="InterPro" id="IPR003593">
    <property type="entry name" value="AAA+_ATPase"/>
</dbReference>
<dbReference type="FunFam" id="3.40.50.300:FF:000011">
    <property type="entry name" value="Putative ABC transporter ATP-binding component"/>
    <property type="match status" value="1"/>
</dbReference>
<evidence type="ECO:0000256" key="3">
    <source>
        <dbReference type="ARBA" id="ARBA00022840"/>
    </source>
</evidence>
<dbReference type="CDD" id="cd03221">
    <property type="entry name" value="ABCF_EF-3"/>
    <property type="match status" value="1"/>
</dbReference>
<dbReference type="PROSITE" id="PS50893">
    <property type="entry name" value="ABC_TRANSPORTER_2"/>
    <property type="match status" value="2"/>
</dbReference>
<dbReference type="InterPro" id="IPR017871">
    <property type="entry name" value="ABC_transporter-like_CS"/>
</dbReference>
<dbReference type="KEGG" id="ahw:NCTC11636_01013"/>
<keyword evidence="2" id="KW-0547">Nucleotide-binding</keyword>
<organism evidence="5 6">
    <name type="scientific">Actinomyces howellii</name>
    <dbReference type="NCBI Taxonomy" id="52771"/>
    <lineage>
        <taxon>Bacteria</taxon>
        <taxon>Bacillati</taxon>
        <taxon>Actinomycetota</taxon>
        <taxon>Actinomycetes</taxon>
        <taxon>Actinomycetales</taxon>
        <taxon>Actinomycetaceae</taxon>
        <taxon>Actinomyces</taxon>
    </lineage>
</organism>
<proteinExistence type="predicted"/>
<dbReference type="EMBL" id="LR134350">
    <property type="protein sequence ID" value="VEG27401.1"/>
    <property type="molecule type" value="Genomic_DNA"/>
</dbReference>
<dbReference type="SUPFAM" id="SSF52540">
    <property type="entry name" value="P-loop containing nucleoside triphosphate hydrolases"/>
    <property type="match status" value="2"/>
</dbReference>
<name>A0A3S4R2V6_9ACTO</name>
<reference evidence="5 6" key="1">
    <citation type="submission" date="2018-12" db="EMBL/GenBank/DDBJ databases">
        <authorList>
            <consortium name="Pathogen Informatics"/>
        </authorList>
    </citation>
    <scope>NUCLEOTIDE SEQUENCE [LARGE SCALE GENOMIC DNA]</scope>
    <source>
        <strain evidence="5 6">NCTC11636</strain>
    </source>
</reference>
<dbReference type="InterPro" id="IPR027417">
    <property type="entry name" value="P-loop_NTPase"/>
</dbReference>
<dbReference type="InterPro" id="IPR003439">
    <property type="entry name" value="ABC_transporter-like_ATP-bd"/>
</dbReference>
<evidence type="ECO:0000313" key="5">
    <source>
        <dbReference type="EMBL" id="VEG27401.1"/>
    </source>
</evidence>
<dbReference type="Proteomes" id="UP000266895">
    <property type="component" value="Chromosome"/>
</dbReference>
<dbReference type="SMART" id="SM00382">
    <property type="entry name" value="AAA"/>
    <property type="match status" value="2"/>
</dbReference>
<evidence type="ECO:0000256" key="1">
    <source>
        <dbReference type="ARBA" id="ARBA00022737"/>
    </source>
</evidence>
<evidence type="ECO:0000256" key="2">
    <source>
        <dbReference type="ARBA" id="ARBA00022741"/>
    </source>
</evidence>
<dbReference type="InterPro" id="IPR050611">
    <property type="entry name" value="ABCF"/>
</dbReference>
<dbReference type="PROSITE" id="PS00211">
    <property type="entry name" value="ABC_TRANSPORTER_1"/>
    <property type="match status" value="2"/>
</dbReference>
<evidence type="ECO:0000313" key="6">
    <source>
        <dbReference type="Proteomes" id="UP000266895"/>
    </source>
</evidence>
<protein>
    <submittedName>
        <fullName evidence="5">Uncharacterized ABC transporter ATP-binding protein YheS</fullName>
    </submittedName>
</protein>
<dbReference type="Gene3D" id="3.40.50.300">
    <property type="entry name" value="P-loop containing nucleotide triphosphate hydrolases"/>
    <property type="match status" value="2"/>
</dbReference>
<accession>A0A3S4R2V6</accession>
<dbReference type="OrthoDB" id="5592724at2"/>
<keyword evidence="3 5" id="KW-0067">ATP-binding</keyword>
<dbReference type="Pfam" id="PF00005">
    <property type="entry name" value="ABC_tran"/>
    <property type="match status" value="2"/>
</dbReference>
<feature type="domain" description="ABC transporter" evidence="4">
    <location>
        <begin position="386"/>
        <end position="606"/>
    </location>
</feature>
<dbReference type="GO" id="GO:0016887">
    <property type="term" value="F:ATP hydrolysis activity"/>
    <property type="evidence" value="ECO:0007669"/>
    <property type="project" value="InterPro"/>
</dbReference>
<dbReference type="AlphaFoldDB" id="A0A3S4R2V6"/>
<dbReference type="PANTHER" id="PTHR19211:SF14">
    <property type="entry name" value="ATP-BINDING CASSETTE SUB-FAMILY F MEMBER 1"/>
    <property type="match status" value="1"/>
</dbReference>
<dbReference type="GO" id="GO:0005524">
    <property type="term" value="F:ATP binding"/>
    <property type="evidence" value="ECO:0007669"/>
    <property type="project" value="UniProtKB-KW"/>
</dbReference>
<dbReference type="RefSeq" id="WP_126382170.1">
    <property type="nucleotide sequence ID" value="NZ_LR134350.1"/>
</dbReference>
<gene>
    <name evidence="5" type="primary">yheS_2</name>
    <name evidence="5" type="ORF">NCTC11636_01013</name>
</gene>
<keyword evidence="1" id="KW-0677">Repeat</keyword>
<dbReference type="PANTHER" id="PTHR19211">
    <property type="entry name" value="ATP-BINDING TRANSPORT PROTEIN-RELATED"/>
    <property type="match status" value="1"/>
</dbReference>